<keyword evidence="1" id="KW-0812">Transmembrane</keyword>
<dbReference type="AlphaFoldDB" id="F8QEB8"/>
<keyword evidence="1" id="KW-0472">Membrane</keyword>
<evidence type="ECO:0000313" key="2">
    <source>
        <dbReference type="EMBL" id="EGN93493.1"/>
    </source>
</evidence>
<sequence>MVTNIRLFQAFVIYEGGSAPLDFYSDMGQTTEVVQVGLFVTSLAIADAMMIYRTWVIWNYNRWIAMPPTCIFVGLIVSGIGITYQFSRYTPTESIFIFRAGRWISSECVFTLCINIYCTGYVLLFSVMIVWRIMKINAASKRFGGANLTPALAIFVESAGLYTSWAVIYFACYESRTNFHATAQDIWCIISGISFLLIIVRVGMGWAHGPHASGTREILYNTRDRMPVSLCRTTPLAITVTRVTEQDHESAEERKFMAESPRMLDSMQVA</sequence>
<evidence type="ECO:0000313" key="3">
    <source>
        <dbReference type="Proteomes" id="UP000008063"/>
    </source>
</evidence>
<dbReference type="OrthoDB" id="3341077at2759"/>
<keyword evidence="1" id="KW-1133">Transmembrane helix</keyword>
<name>F8QEB8_SERL3</name>
<feature type="transmembrane region" description="Helical" evidence="1">
    <location>
        <begin position="151"/>
        <end position="173"/>
    </location>
</feature>
<dbReference type="OMA" id="ISSECVF"/>
<dbReference type="Proteomes" id="UP000008063">
    <property type="component" value="Unassembled WGS sequence"/>
</dbReference>
<evidence type="ECO:0000256" key="1">
    <source>
        <dbReference type="SAM" id="Phobius"/>
    </source>
</evidence>
<feature type="transmembrane region" description="Helical" evidence="1">
    <location>
        <begin position="64"/>
        <end position="87"/>
    </location>
</feature>
<dbReference type="STRING" id="936435.F8QEB8"/>
<dbReference type="InParanoid" id="F8QEB8"/>
<proteinExistence type="predicted"/>
<dbReference type="HOGENOM" id="CLU_044614_3_0_1"/>
<feature type="transmembrane region" description="Helical" evidence="1">
    <location>
        <begin position="185"/>
        <end position="207"/>
    </location>
</feature>
<reference evidence="3" key="1">
    <citation type="journal article" date="2011" name="Science">
        <title>The plant cell wall-decomposing machinery underlies the functional diversity of forest fungi.</title>
        <authorList>
            <person name="Eastwood D.C."/>
            <person name="Floudas D."/>
            <person name="Binder M."/>
            <person name="Majcherczyk A."/>
            <person name="Schneider P."/>
            <person name="Aerts A."/>
            <person name="Asiegbu F.O."/>
            <person name="Baker S.E."/>
            <person name="Barry K."/>
            <person name="Bendiksby M."/>
            <person name="Blumentritt M."/>
            <person name="Coutinho P.M."/>
            <person name="Cullen D."/>
            <person name="de Vries R.P."/>
            <person name="Gathman A."/>
            <person name="Goodell B."/>
            <person name="Henrissat B."/>
            <person name="Ihrmark K."/>
            <person name="Kauserud H."/>
            <person name="Kohler A."/>
            <person name="LaButti K."/>
            <person name="Lapidus A."/>
            <person name="Lavin J.L."/>
            <person name="Lee Y.-H."/>
            <person name="Lindquist E."/>
            <person name="Lilly W."/>
            <person name="Lucas S."/>
            <person name="Morin E."/>
            <person name="Murat C."/>
            <person name="Oguiza J.A."/>
            <person name="Park J."/>
            <person name="Pisabarro A.G."/>
            <person name="Riley R."/>
            <person name="Rosling A."/>
            <person name="Salamov A."/>
            <person name="Schmidt O."/>
            <person name="Schmutz J."/>
            <person name="Skrede I."/>
            <person name="Stenlid J."/>
            <person name="Wiebenga A."/>
            <person name="Xie X."/>
            <person name="Kuees U."/>
            <person name="Hibbett D.S."/>
            <person name="Hoffmeister D."/>
            <person name="Hoegberg N."/>
            <person name="Martin F."/>
            <person name="Grigoriev I.V."/>
            <person name="Watkinson S.C."/>
        </authorList>
    </citation>
    <scope>NUCLEOTIDE SEQUENCE [LARGE SCALE GENOMIC DNA]</scope>
    <source>
        <strain evidence="3">strain S7.3</strain>
    </source>
</reference>
<protein>
    <submittedName>
        <fullName evidence="2">Uncharacterized protein</fullName>
    </submittedName>
</protein>
<organism evidence="3">
    <name type="scientific">Serpula lacrymans var. lacrymans (strain S7.3)</name>
    <name type="common">Dry rot fungus</name>
    <dbReference type="NCBI Taxonomy" id="936435"/>
    <lineage>
        <taxon>Eukaryota</taxon>
        <taxon>Fungi</taxon>
        <taxon>Dikarya</taxon>
        <taxon>Basidiomycota</taxon>
        <taxon>Agaricomycotina</taxon>
        <taxon>Agaricomycetes</taxon>
        <taxon>Agaricomycetidae</taxon>
        <taxon>Boletales</taxon>
        <taxon>Coniophorineae</taxon>
        <taxon>Serpulaceae</taxon>
        <taxon>Serpula</taxon>
    </lineage>
</organism>
<dbReference type="EMBL" id="GL945492">
    <property type="protein sequence ID" value="EGN93493.1"/>
    <property type="molecule type" value="Genomic_DNA"/>
</dbReference>
<accession>F8QEB8</accession>
<feature type="transmembrane region" description="Helical" evidence="1">
    <location>
        <begin position="108"/>
        <end position="131"/>
    </location>
</feature>
<gene>
    <name evidence="2" type="ORF">SERLA73DRAFT_97834</name>
</gene>
<keyword evidence="3" id="KW-1185">Reference proteome</keyword>
<feature type="transmembrane region" description="Helical" evidence="1">
    <location>
        <begin position="33"/>
        <end position="52"/>
    </location>
</feature>